<dbReference type="KEGG" id="cfon:HZU75_04195"/>
<dbReference type="EMBL" id="CP058952">
    <property type="protein sequence ID" value="QLI80792.1"/>
    <property type="molecule type" value="Genomic_DNA"/>
</dbReference>
<evidence type="ECO:0000313" key="3">
    <source>
        <dbReference type="Proteomes" id="UP000510822"/>
    </source>
</evidence>
<dbReference type="Pfam" id="PF10948">
    <property type="entry name" value="DUF2635"/>
    <property type="match status" value="1"/>
</dbReference>
<evidence type="ECO:0000256" key="1">
    <source>
        <dbReference type="SAM" id="MobiDB-lite"/>
    </source>
</evidence>
<organism evidence="2 3">
    <name type="scientific">Chitinibacter fontanus</name>
    <dbReference type="NCBI Taxonomy" id="1737446"/>
    <lineage>
        <taxon>Bacteria</taxon>
        <taxon>Pseudomonadati</taxon>
        <taxon>Pseudomonadota</taxon>
        <taxon>Betaproteobacteria</taxon>
        <taxon>Neisseriales</taxon>
        <taxon>Chitinibacteraceae</taxon>
        <taxon>Chitinibacter</taxon>
    </lineage>
</organism>
<protein>
    <submittedName>
        <fullName evidence="2">DUF2635 domain-containing protein</fullName>
    </submittedName>
</protein>
<accession>A0A7D5V903</accession>
<keyword evidence="3" id="KW-1185">Reference proteome</keyword>
<sequence length="52" mass="5856">MKVKPSAGLHVPDPERGGFLPPEGAEVPDNQYWQRRLNDGDVQLQTTKEPKQ</sequence>
<reference evidence="2 3" key="1">
    <citation type="journal article" date="2016" name="Int. J. Syst. Evol. Microbiol.">
        <title>Chitinibacter fontanus sp. nov., isolated from a spring.</title>
        <authorList>
            <person name="Sheu S.Y."/>
            <person name="Li Y.S."/>
            <person name="Young C.C."/>
            <person name="Chen W.M."/>
        </authorList>
    </citation>
    <scope>NUCLEOTIDE SEQUENCE [LARGE SCALE GENOMIC DNA]</scope>
    <source>
        <strain evidence="2 3">STM-7</strain>
    </source>
</reference>
<dbReference type="AlphaFoldDB" id="A0A7D5V903"/>
<gene>
    <name evidence="2" type="ORF">HZU75_04195</name>
</gene>
<dbReference type="InterPro" id="IPR024400">
    <property type="entry name" value="DUF2635"/>
</dbReference>
<evidence type="ECO:0000313" key="2">
    <source>
        <dbReference type="EMBL" id="QLI80792.1"/>
    </source>
</evidence>
<feature type="region of interest" description="Disordered" evidence="1">
    <location>
        <begin position="1"/>
        <end position="27"/>
    </location>
</feature>
<dbReference type="RefSeq" id="WP_180307926.1">
    <property type="nucleotide sequence ID" value="NZ_CP058952.1"/>
</dbReference>
<dbReference type="Proteomes" id="UP000510822">
    <property type="component" value="Chromosome"/>
</dbReference>
<proteinExistence type="predicted"/>
<name>A0A7D5V903_9NEIS</name>